<name>A0A841FSH6_9ACTN</name>
<evidence type="ECO:0000313" key="2">
    <source>
        <dbReference type="EMBL" id="MBB6036708.1"/>
    </source>
</evidence>
<dbReference type="Pfam" id="PF00005">
    <property type="entry name" value="ABC_tran"/>
    <property type="match status" value="1"/>
</dbReference>
<dbReference type="AlphaFoldDB" id="A0A841FSH6"/>
<dbReference type="SUPFAM" id="SSF52540">
    <property type="entry name" value="P-loop containing nucleoside triphosphate hydrolases"/>
    <property type="match status" value="1"/>
</dbReference>
<feature type="domain" description="ABC transporter" evidence="1">
    <location>
        <begin position="12"/>
        <end position="50"/>
    </location>
</feature>
<dbReference type="PANTHER" id="PTHR43394:SF1">
    <property type="entry name" value="ATP-BINDING CASSETTE SUB-FAMILY B MEMBER 10, MITOCHONDRIAL"/>
    <property type="match status" value="1"/>
</dbReference>
<dbReference type="InterPro" id="IPR039421">
    <property type="entry name" value="Type_1_exporter"/>
</dbReference>
<protein>
    <submittedName>
        <fullName evidence="2">ABC-type multidrug transport system fused ATPase/permease subunit</fullName>
    </submittedName>
</protein>
<keyword evidence="3" id="KW-1185">Reference proteome</keyword>
<gene>
    <name evidence="2" type="ORF">HNR73_004581</name>
</gene>
<evidence type="ECO:0000259" key="1">
    <source>
        <dbReference type="Pfam" id="PF00005"/>
    </source>
</evidence>
<dbReference type="GO" id="GO:0005524">
    <property type="term" value="F:ATP binding"/>
    <property type="evidence" value="ECO:0007669"/>
    <property type="project" value="InterPro"/>
</dbReference>
<sequence>MISELPYGYDTLLDRSFKDGHDLSGGQWQRLTAARAFFRDAPILICDEPSAALDARAEHTLFEHLRARAGKATTILITHRLANVHHADAIYVLDRGRLIENGTHHQLMAQDGRYAELFNLQALGYLHERP</sequence>
<accession>A0A841FSH6</accession>
<proteinExistence type="predicted"/>
<dbReference type="GO" id="GO:0015421">
    <property type="term" value="F:ABC-type oligopeptide transporter activity"/>
    <property type="evidence" value="ECO:0007669"/>
    <property type="project" value="TreeGrafter"/>
</dbReference>
<dbReference type="InterPro" id="IPR003439">
    <property type="entry name" value="ABC_transporter-like_ATP-bd"/>
</dbReference>
<dbReference type="Proteomes" id="UP000548476">
    <property type="component" value="Unassembled WGS sequence"/>
</dbReference>
<dbReference type="Gene3D" id="3.40.50.300">
    <property type="entry name" value="P-loop containing nucleotide triphosphate hydrolases"/>
    <property type="match status" value="1"/>
</dbReference>
<dbReference type="EMBL" id="JACHGT010000010">
    <property type="protein sequence ID" value="MBB6036708.1"/>
    <property type="molecule type" value="Genomic_DNA"/>
</dbReference>
<reference evidence="2 3" key="1">
    <citation type="submission" date="2020-08" db="EMBL/GenBank/DDBJ databases">
        <title>Genomic Encyclopedia of Type Strains, Phase IV (KMG-IV): sequencing the most valuable type-strain genomes for metagenomic binning, comparative biology and taxonomic classification.</title>
        <authorList>
            <person name="Goeker M."/>
        </authorList>
    </citation>
    <scope>NUCLEOTIDE SEQUENCE [LARGE SCALE GENOMIC DNA]</scope>
    <source>
        <strain evidence="2 3">YIM 65646</strain>
    </source>
</reference>
<dbReference type="InterPro" id="IPR027417">
    <property type="entry name" value="P-loop_NTPase"/>
</dbReference>
<dbReference type="PANTHER" id="PTHR43394">
    <property type="entry name" value="ATP-DEPENDENT PERMEASE MDL1, MITOCHONDRIAL"/>
    <property type="match status" value="1"/>
</dbReference>
<organism evidence="2 3">
    <name type="scientific">Phytomonospora endophytica</name>
    <dbReference type="NCBI Taxonomy" id="714109"/>
    <lineage>
        <taxon>Bacteria</taxon>
        <taxon>Bacillati</taxon>
        <taxon>Actinomycetota</taxon>
        <taxon>Actinomycetes</taxon>
        <taxon>Micromonosporales</taxon>
        <taxon>Micromonosporaceae</taxon>
        <taxon>Phytomonospora</taxon>
    </lineage>
</organism>
<dbReference type="GO" id="GO:0016887">
    <property type="term" value="F:ATP hydrolysis activity"/>
    <property type="evidence" value="ECO:0007669"/>
    <property type="project" value="InterPro"/>
</dbReference>
<comment type="caution">
    <text evidence="2">The sequence shown here is derived from an EMBL/GenBank/DDBJ whole genome shotgun (WGS) entry which is preliminary data.</text>
</comment>
<evidence type="ECO:0000313" key="3">
    <source>
        <dbReference type="Proteomes" id="UP000548476"/>
    </source>
</evidence>